<dbReference type="InterPro" id="IPR035924">
    <property type="entry name" value="FlaG-like_sf"/>
</dbReference>
<gene>
    <name evidence="2" type="ORF">J3U87_12035</name>
</gene>
<dbReference type="AlphaFoldDB" id="A0A8A4TT92"/>
<feature type="region of interest" description="Disordered" evidence="1">
    <location>
        <begin position="1"/>
        <end position="62"/>
    </location>
</feature>
<keyword evidence="2" id="KW-0969">Cilium</keyword>
<dbReference type="Gene3D" id="3.30.160.170">
    <property type="entry name" value="FlaG-like"/>
    <property type="match status" value="1"/>
</dbReference>
<organism evidence="2 3">
    <name type="scientific">Sulfidibacter corallicola</name>
    <dbReference type="NCBI Taxonomy" id="2818388"/>
    <lineage>
        <taxon>Bacteria</taxon>
        <taxon>Pseudomonadati</taxon>
        <taxon>Acidobacteriota</taxon>
        <taxon>Holophagae</taxon>
        <taxon>Acanthopleuribacterales</taxon>
        <taxon>Acanthopleuribacteraceae</taxon>
        <taxon>Sulfidibacter</taxon>
    </lineage>
</organism>
<reference evidence="2" key="1">
    <citation type="submission" date="2021-03" db="EMBL/GenBank/DDBJ databases">
        <title>Acanthopleuribacteraceae sp. M133.</title>
        <authorList>
            <person name="Wang G."/>
        </authorList>
    </citation>
    <scope>NUCLEOTIDE SEQUENCE</scope>
    <source>
        <strain evidence="2">M133</strain>
    </source>
</reference>
<feature type="compositionally biased region" description="Polar residues" evidence="1">
    <location>
        <begin position="1"/>
        <end position="10"/>
    </location>
</feature>
<evidence type="ECO:0000256" key="1">
    <source>
        <dbReference type="SAM" id="MobiDB-lite"/>
    </source>
</evidence>
<dbReference type="Proteomes" id="UP000663929">
    <property type="component" value="Chromosome"/>
</dbReference>
<evidence type="ECO:0000313" key="2">
    <source>
        <dbReference type="EMBL" id="QTD53179.1"/>
    </source>
</evidence>
<keyword evidence="3" id="KW-1185">Reference proteome</keyword>
<protein>
    <submittedName>
        <fullName evidence="2">Flagellar protein FlaG</fullName>
    </submittedName>
</protein>
<keyword evidence="2" id="KW-0966">Cell projection</keyword>
<dbReference type="Pfam" id="PF03646">
    <property type="entry name" value="FlaG"/>
    <property type="match status" value="1"/>
</dbReference>
<keyword evidence="2" id="KW-0282">Flagellum</keyword>
<dbReference type="InterPro" id="IPR005186">
    <property type="entry name" value="FlaG"/>
</dbReference>
<evidence type="ECO:0000313" key="3">
    <source>
        <dbReference type="Proteomes" id="UP000663929"/>
    </source>
</evidence>
<name>A0A8A4TT92_SULCO</name>
<dbReference type="SUPFAM" id="SSF160214">
    <property type="entry name" value="FlaG-like"/>
    <property type="match status" value="1"/>
</dbReference>
<dbReference type="KEGG" id="scor:J3U87_12035"/>
<dbReference type="EMBL" id="CP071793">
    <property type="protein sequence ID" value="QTD53179.1"/>
    <property type="molecule type" value="Genomic_DNA"/>
</dbReference>
<sequence length="133" mass="15284">MIHVNPQTYSRFPRSTDFSTKRTKGHSPTPTKVPPERPEPPASPKNRNRRKAQSDEFSGSRRMLGDLVVRLNAKLTDRDHRVDFQLNSETKRPHIVMTEPENDEVLGKFHSDEVLELERSLHDLAGFRLSITA</sequence>
<dbReference type="RefSeq" id="WP_237383278.1">
    <property type="nucleotide sequence ID" value="NZ_CP071793.1"/>
</dbReference>
<proteinExistence type="predicted"/>
<accession>A0A8A4TT92</accession>